<comment type="similarity">
    <text evidence="2">Belongs to the ABC-2 integral membrane protein family.</text>
</comment>
<feature type="domain" description="ABC transmembrane type-2" evidence="9">
    <location>
        <begin position="122"/>
        <end position="363"/>
    </location>
</feature>
<dbReference type="PROSITE" id="PS51012">
    <property type="entry name" value="ABC_TM2"/>
    <property type="match status" value="1"/>
</dbReference>
<evidence type="ECO:0000256" key="7">
    <source>
        <dbReference type="ARBA" id="ARBA00023136"/>
    </source>
</evidence>
<evidence type="ECO:0000256" key="4">
    <source>
        <dbReference type="ARBA" id="ARBA00022475"/>
    </source>
</evidence>
<keyword evidence="4" id="KW-1003">Cell membrane</keyword>
<accession>A0ABP0EQP7</accession>
<evidence type="ECO:0000256" key="5">
    <source>
        <dbReference type="ARBA" id="ARBA00022692"/>
    </source>
</evidence>
<organism evidence="10 11">
    <name type="scientific">Eupransor demetentiae</name>
    <dbReference type="NCBI Taxonomy" id="3109584"/>
    <lineage>
        <taxon>Bacteria</taxon>
        <taxon>Bacillati</taxon>
        <taxon>Bacillota</taxon>
        <taxon>Bacilli</taxon>
        <taxon>Lactobacillales</taxon>
        <taxon>Lactobacillaceae</taxon>
        <taxon>Eupransor</taxon>
    </lineage>
</organism>
<evidence type="ECO:0000313" key="10">
    <source>
        <dbReference type="EMBL" id="CAK8054506.1"/>
    </source>
</evidence>
<evidence type="ECO:0000256" key="3">
    <source>
        <dbReference type="ARBA" id="ARBA00022448"/>
    </source>
</evidence>
<dbReference type="InterPro" id="IPR051449">
    <property type="entry name" value="ABC-2_transporter_component"/>
</dbReference>
<keyword evidence="7 8" id="KW-0472">Membrane</keyword>
<proteinExistence type="inferred from homology"/>
<feature type="transmembrane region" description="Helical" evidence="8">
    <location>
        <begin position="338"/>
        <end position="357"/>
    </location>
</feature>
<evidence type="ECO:0000256" key="6">
    <source>
        <dbReference type="ARBA" id="ARBA00022989"/>
    </source>
</evidence>
<comment type="subcellular location">
    <subcellularLocation>
        <location evidence="1">Cell membrane</location>
        <topology evidence="1">Multi-pass membrane protein</topology>
    </subcellularLocation>
</comment>
<feature type="transmembrane region" description="Helical" evidence="8">
    <location>
        <begin position="285"/>
        <end position="302"/>
    </location>
</feature>
<feature type="transmembrane region" description="Helical" evidence="8">
    <location>
        <begin position="169"/>
        <end position="195"/>
    </location>
</feature>
<evidence type="ECO:0000256" key="1">
    <source>
        <dbReference type="ARBA" id="ARBA00004651"/>
    </source>
</evidence>
<dbReference type="InterPro" id="IPR013525">
    <property type="entry name" value="ABC2_TM"/>
</dbReference>
<dbReference type="RefSeq" id="WP_349642054.1">
    <property type="nucleotide sequence ID" value="NZ_CAWVOH010000002.1"/>
</dbReference>
<keyword evidence="5 8" id="KW-0812">Transmembrane</keyword>
<evidence type="ECO:0000256" key="2">
    <source>
        <dbReference type="ARBA" id="ARBA00007783"/>
    </source>
</evidence>
<keyword evidence="6 8" id="KW-1133">Transmembrane helix</keyword>
<sequence length="366" mass="40402">MTRTWAIAKRTFIELIRDKRTLAMMLLAPVLILTLVNYIFSVNTTTNVKIGTVQVEQALTQPLDKTKHVSTKSYESDSAAKKALKDQKIDAVLTQKDSKHFNVLYANTEASKTSLTRAALNSALIQNKIGTLSQVATQAVMQNSSEAAALKQQTKLSESYSYGDKNTNFFASIMPIFIAFFVFMFVFLISGISLLKERTSGTLSRLLATPVRRSEIIYGYMLSYGILAVVMTAVIVFYSIFVLNIQVVGSIWSLFAINIVLAMVALALGLLISTLAASEFQMIQFIPLVIVPQIIFSGMIPLDGMATWAQVIGDILPLKYAATAMQGVILHGDTFVRILPQLGILLIFLVVLLAANIRGLRRYRKV</sequence>
<comment type="caution">
    <text evidence="10">The sequence shown here is derived from an EMBL/GenBank/DDBJ whole genome shotgun (WGS) entry which is preliminary data.</text>
</comment>
<keyword evidence="11" id="KW-1185">Reference proteome</keyword>
<feature type="transmembrane region" description="Helical" evidence="8">
    <location>
        <begin position="21"/>
        <end position="40"/>
    </location>
</feature>
<dbReference type="PANTHER" id="PTHR30294">
    <property type="entry name" value="MEMBRANE COMPONENT OF ABC TRANSPORTER YHHJ-RELATED"/>
    <property type="match status" value="1"/>
</dbReference>
<name>A0ABP0EQP7_9LACO</name>
<feature type="transmembrane region" description="Helical" evidence="8">
    <location>
        <begin position="251"/>
        <end position="273"/>
    </location>
</feature>
<evidence type="ECO:0000313" key="11">
    <source>
        <dbReference type="Proteomes" id="UP001314241"/>
    </source>
</evidence>
<dbReference type="PANTHER" id="PTHR30294:SF38">
    <property type="entry name" value="TRANSPORT PERMEASE PROTEIN"/>
    <property type="match status" value="1"/>
</dbReference>
<feature type="transmembrane region" description="Helical" evidence="8">
    <location>
        <begin position="216"/>
        <end position="245"/>
    </location>
</feature>
<dbReference type="EMBL" id="CAWVOH010000002">
    <property type="protein sequence ID" value="CAK8054506.1"/>
    <property type="molecule type" value="Genomic_DNA"/>
</dbReference>
<keyword evidence="3" id="KW-0813">Transport</keyword>
<gene>
    <name evidence="10" type="ORF">R54876_GBNLAHCA_01075</name>
</gene>
<dbReference type="Pfam" id="PF12698">
    <property type="entry name" value="ABC2_membrane_3"/>
    <property type="match status" value="1"/>
</dbReference>
<dbReference type="InterPro" id="IPR047817">
    <property type="entry name" value="ABC2_TM_bact-type"/>
</dbReference>
<dbReference type="Proteomes" id="UP001314241">
    <property type="component" value="Unassembled WGS sequence"/>
</dbReference>
<reference evidence="10 11" key="1">
    <citation type="submission" date="2024-01" db="EMBL/GenBank/DDBJ databases">
        <authorList>
            <person name="Botero Cardona J."/>
        </authorList>
    </citation>
    <scope>NUCLEOTIDE SEQUENCE [LARGE SCALE GENOMIC DNA]</scope>
    <source>
        <strain evidence="10 11">LMG 33000</strain>
    </source>
</reference>
<evidence type="ECO:0000256" key="8">
    <source>
        <dbReference type="SAM" id="Phobius"/>
    </source>
</evidence>
<protein>
    <submittedName>
        <fullName evidence="10">Permease component (YadH)</fullName>
    </submittedName>
</protein>
<evidence type="ECO:0000259" key="9">
    <source>
        <dbReference type="PROSITE" id="PS51012"/>
    </source>
</evidence>